<dbReference type="OrthoDB" id="9797826at2"/>
<dbReference type="InterPro" id="IPR016181">
    <property type="entry name" value="Acyl_CoA_acyltransferase"/>
</dbReference>
<gene>
    <name evidence="4" type="ORF">GCM10011510_11450</name>
</gene>
<keyword evidence="1" id="KW-0808">Transferase</keyword>
<proteinExistence type="predicted"/>
<evidence type="ECO:0000313" key="4">
    <source>
        <dbReference type="EMBL" id="GGE31849.1"/>
    </source>
</evidence>
<evidence type="ECO:0000256" key="2">
    <source>
        <dbReference type="ARBA" id="ARBA00023315"/>
    </source>
</evidence>
<dbReference type="Proteomes" id="UP000660801">
    <property type="component" value="Unassembled WGS sequence"/>
</dbReference>
<dbReference type="PANTHER" id="PTHR43877">
    <property type="entry name" value="AMINOALKYLPHOSPHONATE N-ACETYLTRANSFERASE-RELATED-RELATED"/>
    <property type="match status" value="1"/>
</dbReference>
<reference evidence="4" key="1">
    <citation type="journal article" date="2014" name="Int. J. Syst. Evol. Microbiol.">
        <title>Complete genome sequence of Corynebacterium casei LMG S-19264T (=DSM 44701T), isolated from a smear-ripened cheese.</title>
        <authorList>
            <consortium name="US DOE Joint Genome Institute (JGI-PGF)"/>
            <person name="Walter F."/>
            <person name="Albersmeier A."/>
            <person name="Kalinowski J."/>
            <person name="Ruckert C."/>
        </authorList>
    </citation>
    <scope>NUCLEOTIDE SEQUENCE</scope>
    <source>
        <strain evidence="4">CGMCC 1.15533</strain>
    </source>
</reference>
<name>A0A917EGL8_9STRE</name>
<accession>A0A917EGL8</accession>
<dbReference type="CDD" id="cd04301">
    <property type="entry name" value="NAT_SF"/>
    <property type="match status" value="1"/>
</dbReference>
<organism evidence="4 5">
    <name type="scientific">Streptococcus himalayensis</name>
    <dbReference type="NCBI Taxonomy" id="1888195"/>
    <lineage>
        <taxon>Bacteria</taxon>
        <taxon>Bacillati</taxon>
        <taxon>Bacillota</taxon>
        <taxon>Bacilli</taxon>
        <taxon>Lactobacillales</taxon>
        <taxon>Streptococcaceae</taxon>
        <taxon>Streptococcus</taxon>
    </lineage>
</organism>
<evidence type="ECO:0000259" key="3">
    <source>
        <dbReference type="PROSITE" id="PS51186"/>
    </source>
</evidence>
<dbReference type="Gene3D" id="3.40.630.30">
    <property type="match status" value="1"/>
</dbReference>
<dbReference type="AlphaFoldDB" id="A0A917EGL8"/>
<dbReference type="SUPFAM" id="SSF55729">
    <property type="entry name" value="Acyl-CoA N-acyltransferases (Nat)"/>
    <property type="match status" value="1"/>
</dbReference>
<keyword evidence="5" id="KW-1185">Reference proteome</keyword>
<dbReference type="RefSeq" id="WP_068993705.1">
    <property type="nucleotide sequence ID" value="NZ_BMJN01000017.1"/>
</dbReference>
<comment type="caution">
    <text evidence="4">The sequence shown here is derived from an EMBL/GenBank/DDBJ whole genome shotgun (WGS) entry which is preliminary data.</text>
</comment>
<protein>
    <submittedName>
        <fullName evidence="4">GNAT family acetyltransferase</fullName>
    </submittedName>
</protein>
<evidence type="ECO:0000256" key="1">
    <source>
        <dbReference type="ARBA" id="ARBA00022679"/>
    </source>
</evidence>
<reference evidence="4" key="2">
    <citation type="submission" date="2020-09" db="EMBL/GenBank/DDBJ databases">
        <authorList>
            <person name="Sun Q."/>
            <person name="Zhou Y."/>
        </authorList>
    </citation>
    <scope>NUCLEOTIDE SEQUENCE</scope>
    <source>
        <strain evidence="4">CGMCC 1.15533</strain>
    </source>
</reference>
<evidence type="ECO:0000313" key="5">
    <source>
        <dbReference type="Proteomes" id="UP000660801"/>
    </source>
</evidence>
<dbReference type="PROSITE" id="PS51186">
    <property type="entry name" value="GNAT"/>
    <property type="match status" value="1"/>
</dbReference>
<feature type="domain" description="N-acetyltransferase" evidence="3">
    <location>
        <begin position="1"/>
        <end position="146"/>
    </location>
</feature>
<dbReference type="InterPro" id="IPR000182">
    <property type="entry name" value="GNAT_dom"/>
</dbReference>
<sequence>MIRPAQERDGKAICLLNADSLGYDFPLEATQKRLRDLLLREEHIILVCEEEGEVVGYAHATAYDCLYVEPLLNLLALAVKKEARGKGHARALIEGIKTIGKKAGYHGLRINSGIMREGAHECYRRLGCEEKADQKRFFLRWERADED</sequence>
<dbReference type="EMBL" id="BMJN01000017">
    <property type="protein sequence ID" value="GGE31849.1"/>
    <property type="molecule type" value="Genomic_DNA"/>
</dbReference>
<dbReference type="GO" id="GO:0016747">
    <property type="term" value="F:acyltransferase activity, transferring groups other than amino-acyl groups"/>
    <property type="evidence" value="ECO:0007669"/>
    <property type="project" value="InterPro"/>
</dbReference>
<keyword evidence="2" id="KW-0012">Acyltransferase</keyword>
<dbReference type="InterPro" id="IPR050832">
    <property type="entry name" value="Bact_Acetyltransf"/>
</dbReference>
<dbReference type="Pfam" id="PF00583">
    <property type="entry name" value="Acetyltransf_1"/>
    <property type="match status" value="1"/>
</dbReference>